<dbReference type="AlphaFoldDB" id="A0A3G8WR08"/>
<dbReference type="RefSeq" id="WP_124784814.1">
    <property type="nucleotide sequence ID" value="NZ_CP034171.1"/>
</dbReference>
<accession>A0A3G8WR08</accession>
<evidence type="ECO:0000313" key="2">
    <source>
        <dbReference type="Proteomes" id="UP000282297"/>
    </source>
</evidence>
<reference evidence="2" key="1">
    <citation type="submission" date="2018-11" db="EMBL/GenBank/DDBJ databases">
        <title>Proposal to divide the Flavobacteriaceae and reorganize its genera based on Amino Acid Identity values calculated from whole genome sequences.</title>
        <authorList>
            <person name="Nicholson A.C."/>
            <person name="Gulvik C.A."/>
            <person name="Whitney A.M."/>
            <person name="Humrighouse B.W."/>
            <person name="Bell M."/>
            <person name="Holmes B."/>
            <person name="Steigerwalt A.B."/>
            <person name="Villarma A."/>
            <person name="Sheth M."/>
            <person name="Batra D."/>
            <person name="Pryor J."/>
            <person name="Bernardet J.-F."/>
            <person name="Hugo C."/>
            <person name="Kampfer P."/>
            <person name="Newman J.D."/>
            <person name="McQuiston J.R."/>
        </authorList>
    </citation>
    <scope>NUCLEOTIDE SEQUENCE [LARGE SCALE GENOMIC DNA]</scope>
    <source>
        <strain evidence="2">H4753</strain>
    </source>
</reference>
<protein>
    <submittedName>
        <fullName evidence="1">Uncharacterized protein</fullName>
    </submittedName>
</protein>
<name>A0A3G8WR08_9FLAO</name>
<dbReference type="EMBL" id="CP034171">
    <property type="protein sequence ID" value="AZI20624.1"/>
    <property type="molecule type" value="Genomic_DNA"/>
</dbReference>
<proteinExistence type="predicted"/>
<gene>
    <name evidence="1" type="ORF">EIH08_07780</name>
</gene>
<sequence length="215" mass="24550">MPEISSYKKLSSKLWKIQRGSPLGATTIAVYFYIISQLKKQNKSEISLSDTEISKAIGINRNTVRVCREKLKSSGLLTFKMTRNQPPVYSFYEANLPEESPIDKNNSEVNKLLDINSETPVIPDKTLTNIQSENEFPSLETFLEFAKSLESLDEEMELAVAERYNSLNANGWKNAFGKPIINWQQTLKNSLPYLRKDVNQLKLRNIPEITHPPIN</sequence>
<evidence type="ECO:0000313" key="1">
    <source>
        <dbReference type="EMBL" id="AZI20624.1"/>
    </source>
</evidence>
<dbReference type="Proteomes" id="UP000282297">
    <property type="component" value="Chromosome"/>
</dbReference>
<organism evidence="1 2">
    <name type="scientific">Chryseobacterium taklimakanense</name>
    <dbReference type="NCBI Taxonomy" id="536441"/>
    <lineage>
        <taxon>Bacteria</taxon>
        <taxon>Pseudomonadati</taxon>
        <taxon>Bacteroidota</taxon>
        <taxon>Flavobacteriia</taxon>
        <taxon>Flavobacteriales</taxon>
        <taxon>Weeksellaceae</taxon>
        <taxon>Chryseobacterium group</taxon>
        <taxon>Chryseobacterium</taxon>
    </lineage>
</organism>